<dbReference type="GO" id="GO:0005524">
    <property type="term" value="F:ATP binding"/>
    <property type="evidence" value="ECO:0007669"/>
    <property type="project" value="UniProtKB-UniRule"/>
</dbReference>
<dbReference type="InterPro" id="IPR000550">
    <property type="entry name" value="Hppk"/>
</dbReference>
<evidence type="ECO:0000259" key="17">
    <source>
        <dbReference type="PROSITE" id="PS50972"/>
    </source>
</evidence>
<dbReference type="InterPro" id="IPR006157">
    <property type="entry name" value="FolB_dom"/>
</dbReference>
<comment type="pathway">
    <text evidence="4">Cofactor biosynthesis; tetrahydrofolate biosynthesis; 7,8-dihydrofolate from 2-amino-4-hydroxy-6-hydroxymethyl-7,8-dihydropteridine diphosphate and 4-aminobenzoate: step 1/2.</text>
</comment>
<dbReference type="FunFam" id="3.20.20.20:FF:000014">
    <property type="entry name" value="Folic acid synthesis protein fol1"/>
    <property type="match status" value="1"/>
</dbReference>
<dbReference type="Proteomes" id="UP000510647">
    <property type="component" value="Chromosome 2"/>
</dbReference>
<dbReference type="Gene3D" id="3.20.20.20">
    <property type="entry name" value="Dihydropteroate synthase-like"/>
    <property type="match status" value="1"/>
</dbReference>
<name>A0A7H9HLV2_9SACH</name>
<organism evidence="18 19">
    <name type="scientific">Torulaspora globosa</name>
    <dbReference type="NCBI Taxonomy" id="48254"/>
    <lineage>
        <taxon>Eukaryota</taxon>
        <taxon>Fungi</taxon>
        <taxon>Dikarya</taxon>
        <taxon>Ascomycota</taxon>
        <taxon>Saccharomycotina</taxon>
        <taxon>Saccharomycetes</taxon>
        <taxon>Saccharomycetales</taxon>
        <taxon>Saccharomycetaceae</taxon>
        <taxon>Torulaspora</taxon>
    </lineage>
</organism>
<dbReference type="PIRSF" id="PIRSF000741">
    <property type="entry name" value="Folic_acid_synth"/>
    <property type="match status" value="1"/>
</dbReference>
<dbReference type="PROSITE" id="PS00794">
    <property type="entry name" value="HPPK"/>
    <property type="match status" value="1"/>
</dbReference>
<comment type="similarity">
    <text evidence="16">In the central section; belongs to the HPPK family.</text>
</comment>
<protein>
    <recommendedName>
        <fullName evidence="16">Folic acid synthesis protein fol1</fullName>
    </recommendedName>
</protein>
<dbReference type="PROSITE" id="PS50972">
    <property type="entry name" value="PTERIN_BINDING"/>
    <property type="match status" value="1"/>
</dbReference>
<keyword evidence="13 16" id="KW-0460">Magnesium</keyword>
<dbReference type="GO" id="GO:0005740">
    <property type="term" value="C:mitochondrial envelope"/>
    <property type="evidence" value="ECO:0007669"/>
    <property type="project" value="TreeGrafter"/>
</dbReference>
<dbReference type="SUPFAM" id="SSF51717">
    <property type="entry name" value="Dihydropteroate synthetase-like"/>
    <property type="match status" value="1"/>
</dbReference>
<evidence type="ECO:0000256" key="11">
    <source>
        <dbReference type="ARBA" id="ARBA00022777"/>
    </source>
</evidence>
<accession>A0A7H9HLV2</accession>
<keyword evidence="19" id="KW-1185">Reference proteome</keyword>
<comment type="catalytic activity">
    <reaction evidence="2">
        <text>6-hydroxymethyl-7,8-dihydropterin + ATP = (7,8-dihydropterin-6-yl)methyl diphosphate + AMP + H(+)</text>
        <dbReference type="Rhea" id="RHEA:11412"/>
        <dbReference type="ChEBI" id="CHEBI:15378"/>
        <dbReference type="ChEBI" id="CHEBI:30616"/>
        <dbReference type="ChEBI" id="CHEBI:44841"/>
        <dbReference type="ChEBI" id="CHEBI:72950"/>
        <dbReference type="ChEBI" id="CHEBI:456215"/>
        <dbReference type="EC" id="2.7.6.3"/>
    </reaction>
</comment>
<dbReference type="Pfam" id="PF01288">
    <property type="entry name" value="HPPK"/>
    <property type="match status" value="1"/>
</dbReference>
<dbReference type="SMART" id="SM00905">
    <property type="entry name" value="FolB"/>
    <property type="match status" value="2"/>
</dbReference>
<evidence type="ECO:0000256" key="2">
    <source>
        <dbReference type="ARBA" id="ARBA00000198"/>
    </source>
</evidence>
<comment type="function">
    <text evidence="16">Catalyzes three sequential steps of tetrahydrofolate biosynthesis.</text>
</comment>
<evidence type="ECO:0000256" key="8">
    <source>
        <dbReference type="ARBA" id="ARBA00022679"/>
    </source>
</evidence>
<dbReference type="Pfam" id="PF00809">
    <property type="entry name" value="Pterin_bind"/>
    <property type="match status" value="1"/>
</dbReference>
<dbReference type="Pfam" id="PF02152">
    <property type="entry name" value="FolB"/>
    <property type="match status" value="2"/>
</dbReference>
<keyword evidence="9 16" id="KW-0479">Metal-binding</keyword>
<dbReference type="GO" id="GO:0046654">
    <property type="term" value="P:tetrahydrofolate biosynthetic process"/>
    <property type="evidence" value="ECO:0007669"/>
    <property type="project" value="UniProtKB-UniRule"/>
</dbReference>
<evidence type="ECO:0000256" key="7">
    <source>
        <dbReference type="ARBA" id="ARBA00009951"/>
    </source>
</evidence>
<evidence type="ECO:0000256" key="13">
    <source>
        <dbReference type="ARBA" id="ARBA00022842"/>
    </source>
</evidence>
<dbReference type="CDD" id="cd00483">
    <property type="entry name" value="HPPK"/>
    <property type="match status" value="1"/>
</dbReference>
<comment type="similarity">
    <text evidence="6 16">In the N-terminal section; belongs to the DHNA family.</text>
</comment>
<feature type="domain" description="Pterin-binding" evidence="17">
    <location>
        <begin position="491"/>
        <end position="791"/>
    </location>
</feature>
<dbReference type="CDD" id="cd00739">
    <property type="entry name" value="DHPS"/>
    <property type="match status" value="1"/>
</dbReference>
<keyword evidence="16" id="KW-0456">Lyase</keyword>
<evidence type="ECO:0000256" key="4">
    <source>
        <dbReference type="ARBA" id="ARBA00004763"/>
    </source>
</evidence>
<dbReference type="GO" id="GO:0004150">
    <property type="term" value="F:dihydroneopterin aldolase activity"/>
    <property type="evidence" value="ECO:0007669"/>
    <property type="project" value="UniProtKB-UniRule"/>
</dbReference>
<comment type="cofactor">
    <cofactor evidence="3 16">
        <name>Mg(2+)</name>
        <dbReference type="ChEBI" id="CHEBI:18420"/>
    </cofactor>
</comment>
<evidence type="ECO:0000256" key="10">
    <source>
        <dbReference type="ARBA" id="ARBA00022741"/>
    </source>
</evidence>
<dbReference type="PROSITE" id="PS00792">
    <property type="entry name" value="DHPS_1"/>
    <property type="match status" value="1"/>
</dbReference>
<dbReference type="PANTHER" id="PTHR20941">
    <property type="entry name" value="FOLATE SYNTHESIS PROTEINS"/>
    <property type="match status" value="1"/>
</dbReference>
<keyword evidence="15" id="KW-0511">Multifunctional enzyme</keyword>
<sequence length="801" mass="89102">MMRDKVHIEDLRLETTIGPDSWNQINPQQCYLTMEMVTDFSKAAKNDELTHTLNYAVICREVGKFVGSRTDWGSLGNLSKCVTGFVMSNFAGVDSLKLKLQTRTGHIRSDDISCLIEENRRKSEEISIRGYDLLHISNLKLLTLIGVFPFERLQKQYVRLGLELPWPKQVVSHASVGSLIEKVVEHVEHSKFLTVEALAESVAKVISSDSYFTQHGDLPIGVKVIKLNAITATSGVGVSCVRSVNELKNLKKPLILPEVGEYETTNGKPEVILHNGLSVAPSDAWNTAYLAFGSNVGDRLQNIRTAIELLNQRESIKVKSTSSLFESEPMYFKDQESFLNGCLKIQTSLSPHKLLECCKEIEYDELKRVKKFDNGPRTIDLDIILFLNKAGEPVLIDDEKLTIPHKRLLERSFVLEPLCELVPPNFVHPLTAEPLIDHLSQLYKKGNDEDRLLNLVPVGLSGSTVNFLKFQHVTEEEVFGSMVGRGSKAATLLMAIVNTTPDSFSDGGKNYLDINKQLSYVKEICSQTLRLHEKLIIDVGGCSTRPNSPQPSEEEELRRVIPTIQAIKSCSDLPSDKVIISVDTYRSNVAQQAINAGASIVNDISGGSFDPMMFSVIAANPNVAYVLSHTRGDIGTMTKLTNYEEGQDSKACEYIFDKICRTSETVTTRAIGRELAERYFAAINNGVARWQIIMDPGLGFAKNGNQNLQIIRQLPLLKNFSCIWENGDYVSFRNLPWLVGPSRKKFIGKITKEDNPSDRDFATGAVITSCIGFGADIVRVHNAQDCAKAVKVADALYKQLP</sequence>
<evidence type="ECO:0000313" key="18">
    <source>
        <dbReference type="EMBL" id="QLQ78774.1"/>
    </source>
</evidence>
<dbReference type="InterPro" id="IPR016261">
    <property type="entry name" value="Folic_acid_synth"/>
</dbReference>
<dbReference type="PANTHER" id="PTHR20941:SF1">
    <property type="entry name" value="FOLIC ACID SYNTHESIS PROTEIN FOL1"/>
    <property type="match status" value="1"/>
</dbReference>
<comment type="similarity">
    <text evidence="7 16">In the C-terminal section; belongs to the DHPS family.</text>
</comment>
<evidence type="ECO:0000256" key="16">
    <source>
        <dbReference type="PIRNR" id="PIRNR000741"/>
    </source>
</evidence>
<evidence type="ECO:0000256" key="9">
    <source>
        <dbReference type="ARBA" id="ARBA00022723"/>
    </source>
</evidence>
<dbReference type="Gene3D" id="3.30.70.560">
    <property type="entry name" value="7,8-Dihydro-6-hydroxymethylpterin-pyrophosphokinase HPPK"/>
    <property type="match status" value="1"/>
</dbReference>
<dbReference type="SUPFAM" id="SSF55083">
    <property type="entry name" value="6-hydroxymethyl-7,8-dihydropterin pyrophosphokinase, HPPK"/>
    <property type="match status" value="1"/>
</dbReference>
<proteinExistence type="inferred from homology"/>
<dbReference type="GO" id="GO:0046872">
    <property type="term" value="F:metal ion binding"/>
    <property type="evidence" value="ECO:0007669"/>
    <property type="project" value="UniProtKB-UniRule"/>
</dbReference>
<evidence type="ECO:0000256" key="15">
    <source>
        <dbReference type="ARBA" id="ARBA00023268"/>
    </source>
</evidence>
<dbReference type="InterPro" id="IPR011005">
    <property type="entry name" value="Dihydropteroate_synth-like_sf"/>
</dbReference>
<dbReference type="InterPro" id="IPR006390">
    <property type="entry name" value="DHP_synth_dom"/>
</dbReference>
<evidence type="ECO:0000313" key="19">
    <source>
        <dbReference type="Proteomes" id="UP000510647"/>
    </source>
</evidence>
<evidence type="ECO:0000256" key="14">
    <source>
        <dbReference type="ARBA" id="ARBA00022909"/>
    </source>
</evidence>
<keyword evidence="12 16" id="KW-0067">ATP-binding</keyword>
<comment type="pathway">
    <text evidence="5">Cofactor biosynthesis; tetrahydrofolate biosynthesis; 2-amino-4-hydroxy-6-hydroxymethyl-7,8-dihydropteridine diphosphate from 7,8-dihydroneopterin triphosphate: step 4/4.</text>
</comment>
<dbReference type="InterPro" id="IPR000489">
    <property type="entry name" value="Pterin-binding_dom"/>
</dbReference>
<keyword evidence="14 16" id="KW-0289">Folate biosynthesis</keyword>
<evidence type="ECO:0000256" key="6">
    <source>
        <dbReference type="ARBA" id="ARBA00009640"/>
    </source>
</evidence>
<dbReference type="GO" id="GO:0003848">
    <property type="term" value="F:2-amino-4-hydroxy-6-hydroxymethyldihydropteridine diphosphokinase activity"/>
    <property type="evidence" value="ECO:0007669"/>
    <property type="project" value="UniProtKB-UniRule"/>
</dbReference>
<evidence type="ECO:0000256" key="1">
    <source>
        <dbReference type="ARBA" id="ARBA00000012"/>
    </source>
</evidence>
<dbReference type="GO" id="GO:0046656">
    <property type="term" value="P:folic acid biosynthetic process"/>
    <property type="evidence" value="ECO:0007669"/>
    <property type="project" value="UniProtKB-UniRule"/>
</dbReference>
<dbReference type="EMBL" id="CP059268">
    <property type="protein sequence ID" value="QLQ78774.1"/>
    <property type="molecule type" value="Genomic_DNA"/>
</dbReference>
<dbReference type="UniPathway" id="UPA00077">
    <property type="reaction ID" value="UER00155"/>
</dbReference>
<dbReference type="OrthoDB" id="615426at2759"/>
<dbReference type="InterPro" id="IPR045031">
    <property type="entry name" value="DHP_synth-like"/>
</dbReference>
<comment type="catalytic activity">
    <reaction evidence="1">
        <text>(7,8-dihydropterin-6-yl)methyl diphosphate + 4-aminobenzoate = 7,8-dihydropteroate + diphosphate</text>
        <dbReference type="Rhea" id="RHEA:19949"/>
        <dbReference type="ChEBI" id="CHEBI:17836"/>
        <dbReference type="ChEBI" id="CHEBI:17839"/>
        <dbReference type="ChEBI" id="CHEBI:33019"/>
        <dbReference type="ChEBI" id="CHEBI:72950"/>
        <dbReference type="EC" id="2.5.1.15"/>
    </reaction>
</comment>
<dbReference type="AlphaFoldDB" id="A0A7H9HLV2"/>
<keyword evidence="8 16" id="KW-0808">Transferase</keyword>
<evidence type="ECO:0000256" key="12">
    <source>
        <dbReference type="ARBA" id="ARBA00022840"/>
    </source>
</evidence>
<evidence type="ECO:0000256" key="5">
    <source>
        <dbReference type="ARBA" id="ARBA00005051"/>
    </source>
</evidence>
<dbReference type="InterPro" id="IPR035907">
    <property type="entry name" value="Hppk_sf"/>
</dbReference>
<dbReference type="SUPFAM" id="SSF55620">
    <property type="entry name" value="Tetrahydrobiopterin biosynthesis enzymes-like"/>
    <property type="match status" value="2"/>
</dbReference>
<reference evidence="18 19" key="1">
    <citation type="submission" date="2020-06" db="EMBL/GenBank/DDBJ databases">
        <title>The yeast mating-type switching endonuclease HO is a domesticated member of an unorthodox homing genetic element family.</title>
        <authorList>
            <person name="Coughlan A.Y."/>
            <person name="Lombardi L."/>
            <person name="Braun-Galleani S."/>
            <person name="Martos A.R."/>
            <person name="Galeote V."/>
            <person name="Bigey F."/>
            <person name="Dequin S."/>
            <person name="Byrne K.P."/>
            <person name="Wolfe K.H."/>
        </authorList>
    </citation>
    <scope>NUCLEOTIDE SEQUENCE [LARGE SCALE GENOMIC DNA]</scope>
    <source>
        <strain evidence="18 19">CBS2947</strain>
    </source>
</reference>
<dbReference type="NCBIfam" id="TIGR01496">
    <property type="entry name" value="DHPS"/>
    <property type="match status" value="1"/>
</dbReference>
<gene>
    <name evidence="18" type="ORF">HG537_0B01230</name>
</gene>
<dbReference type="Gene3D" id="3.30.1130.10">
    <property type="match status" value="2"/>
</dbReference>
<keyword evidence="10 16" id="KW-0547">Nucleotide-binding</keyword>
<evidence type="ECO:0000256" key="3">
    <source>
        <dbReference type="ARBA" id="ARBA00001946"/>
    </source>
</evidence>
<dbReference type="NCBIfam" id="TIGR00526">
    <property type="entry name" value="folB_dom"/>
    <property type="match status" value="2"/>
</dbReference>
<dbReference type="GO" id="GO:0016301">
    <property type="term" value="F:kinase activity"/>
    <property type="evidence" value="ECO:0007669"/>
    <property type="project" value="UniProtKB-UniRule"/>
</dbReference>
<dbReference type="NCBIfam" id="TIGR01498">
    <property type="entry name" value="folK"/>
    <property type="match status" value="1"/>
</dbReference>
<dbReference type="InterPro" id="IPR043133">
    <property type="entry name" value="GTP-CH-I_C/QueF"/>
</dbReference>
<dbReference type="GO" id="GO:0004156">
    <property type="term" value="F:dihydropteroate synthase activity"/>
    <property type="evidence" value="ECO:0007669"/>
    <property type="project" value="UniProtKB-UniRule"/>
</dbReference>
<keyword evidence="11 16" id="KW-0418">Kinase</keyword>